<keyword evidence="3" id="KW-0804">Transcription</keyword>
<feature type="domain" description="HTH tetR-type" evidence="5">
    <location>
        <begin position="19"/>
        <end position="78"/>
    </location>
</feature>
<evidence type="ECO:0000259" key="5">
    <source>
        <dbReference type="PROSITE" id="PS50977"/>
    </source>
</evidence>
<gene>
    <name evidence="6" type="ORF">LHJ74_24875</name>
</gene>
<reference evidence="6 7" key="1">
    <citation type="submission" date="2021-10" db="EMBL/GenBank/DDBJ databases">
        <title>Streptomyces gossypii sp. nov., isolated from soil collected from cotton field.</title>
        <authorList>
            <person name="Ge X."/>
            <person name="Chen X."/>
            <person name="Liu W."/>
        </authorList>
    </citation>
    <scope>NUCLEOTIDE SEQUENCE [LARGE SCALE GENOMIC DNA]</scope>
    <source>
        <strain evidence="6 7">N2-109</strain>
    </source>
</reference>
<keyword evidence="1" id="KW-0805">Transcription regulation</keyword>
<dbReference type="InterPro" id="IPR009057">
    <property type="entry name" value="Homeodomain-like_sf"/>
</dbReference>
<sequence>MAAAVSTRTGGPRLRADAVRNRERIMQAAGEAFVQFGPDVPLDEIARDAGVGNATLYRHFPDRESLVKQVVLTLMDQISERAEAAHNEVPDAFDALCRFVFEAAEQRVGALCPVLTKHVDQSDPEILAARNRLETVATNLMNWARRSGQLREDVGFGDVIVALTQLARPLPGTGCAEIRRFTHRHLQIFLDGLRAPSRSQLTGSAATFNDLRSTVPAHRV</sequence>
<dbReference type="Gene3D" id="1.10.357.10">
    <property type="entry name" value="Tetracycline Repressor, domain 2"/>
    <property type="match status" value="1"/>
</dbReference>
<keyword evidence="2 4" id="KW-0238">DNA-binding</keyword>
<dbReference type="PROSITE" id="PS50977">
    <property type="entry name" value="HTH_TETR_2"/>
    <property type="match status" value="1"/>
</dbReference>
<dbReference type="PRINTS" id="PR00455">
    <property type="entry name" value="HTHTETR"/>
</dbReference>
<accession>A0ABT2JYZ1</accession>
<dbReference type="InterPro" id="IPR036271">
    <property type="entry name" value="Tet_transcr_reg_TetR-rel_C_sf"/>
</dbReference>
<feature type="DNA-binding region" description="H-T-H motif" evidence="4">
    <location>
        <begin position="41"/>
        <end position="60"/>
    </location>
</feature>
<evidence type="ECO:0000256" key="3">
    <source>
        <dbReference type="ARBA" id="ARBA00023163"/>
    </source>
</evidence>
<dbReference type="SUPFAM" id="SSF48498">
    <property type="entry name" value="Tetracyclin repressor-like, C-terminal domain"/>
    <property type="match status" value="1"/>
</dbReference>
<comment type="caution">
    <text evidence="6">The sequence shown here is derived from an EMBL/GenBank/DDBJ whole genome shotgun (WGS) entry which is preliminary data.</text>
</comment>
<dbReference type="PANTHER" id="PTHR30055">
    <property type="entry name" value="HTH-TYPE TRANSCRIPTIONAL REGULATOR RUTR"/>
    <property type="match status" value="1"/>
</dbReference>
<protein>
    <submittedName>
        <fullName evidence="6">TetR/AcrR family transcriptional regulator</fullName>
    </submittedName>
</protein>
<evidence type="ECO:0000313" key="7">
    <source>
        <dbReference type="Proteomes" id="UP001156389"/>
    </source>
</evidence>
<dbReference type="Proteomes" id="UP001156389">
    <property type="component" value="Unassembled WGS sequence"/>
</dbReference>
<dbReference type="InterPro" id="IPR050109">
    <property type="entry name" value="HTH-type_TetR-like_transc_reg"/>
</dbReference>
<name>A0ABT2JYZ1_9ACTN</name>
<evidence type="ECO:0000256" key="1">
    <source>
        <dbReference type="ARBA" id="ARBA00023015"/>
    </source>
</evidence>
<dbReference type="EMBL" id="JAJAGO010000012">
    <property type="protein sequence ID" value="MCT2593105.1"/>
    <property type="molecule type" value="Genomic_DNA"/>
</dbReference>
<dbReference type="PANTHER" id="PTHR30055:SF234">
    <property type="entry name" value="HTH-TYPE TRANSCRIPTIONAL REGULATOR BETI"/>
    <property type="match status" value="1"/>
</dbReference>
<dbReference type="Pfam" id="PF21597">
    <property type="entry name" value="TetR_C_43"/>
    <property type="match status" value="1"/>
</dbReference>
<dbReference type="Pfam" id="PF00440">
    <property type="entry name" value="TetR_N"/>
    <property type="match status" value="1"/>
</dbReference>
<evidence type="ECO:0000313" key="6">
    <source>
        <dbReference type="EMBL" id="MCT2593105.1"/>
    </source>
</evidence>
<organism evidence="6 7">
    <name type="scientific">Streptomyces gossypii</name>
    <dbReference type="NCBI Taxonomy" id="2883101"/>
    <lineage>
        <taxon>Bacteria</taxon>
        <taxon>Bacillati</taxon>
        <taxon>Actinomycetota</taxon>
        <taxon>Actinomycetes</taxon>
        <taxon>Kitasatosporales</taxon>
        <taxon>Streptomycetaceae</taxon>
        <taxon>Streptomyces</taxon>
    </lineage>
</organism>
<dbReference type="SUPFAM" id="SSF46689">
    <property type="entry name" value="Homeodomain-like"/>
    <property type="match status" value="1"/>
</dbReference>
<keyword evidence="7" id="KW-1185">Reference proteome</keyword>
<evidence type="ECO:0000256" key="2">
    <source>
        <dbReference type="ARBA" id="ARBA00023125"/>
    </source>
</evidence>
<dbReference type="RefSeq" id="WP_260220453.1">
    <property type="nucleotide sequence ID" value="NZ_JAJAGO010000012.1"/>
</dbReference>
<dbReference type="InterPro" id="IPR049445">
    <property type="entry name" value="TetR_SbtR-like_C"/>
</dbReference>
<evidence type="ECO:0000256" key="4">
    <source>
        <dbReference type="PROSITE-ProRule" id="PRU00335"/>
    </source>
</evidence>
<dbReference type="InterPro" id="IPR001647">
    <property type="entry name" value="HTH_TetR"/>
</dbReference>
<proteinExistence type="predicted"/>